<keyword evidence="9" id="KW-0961">Cell wall biogenesis/degradation</keyword>
<dbReference type="Pfam" id="PF02875">
    <property type="entry name" value="Mur_ligase_C"/>
    <property type="match status" value="1"/>
</dbReference>
<dbReference type="PANTHER" id="PTHR43692:SF1">
    <property type="entry name" value="UDP-N-ACETYLMURAMOYLALANINE--D-GLUTAMATE LIGASE"/>
    <property type="match status" value="1"/>
</dbReference>
<keyword evidence="4 12" id="KW-0436">Ligase</keyword>
<gene>
    <name evidence="12" type="ORF">A2W41_02510</name>
</gene>
<evidence type="ECO:0000256" key="5">
    <source>
        <dbReference type="ARBA" id="ARBA00022618"/>
    </source>
</evidence>
<comment type="caution">
    <text evidence="12">The sequence shown here is derived from an EMBL/GenBank/DDBJ whole genome shotgun (WGS) entry which is preliminary data.</text>
</comment>
<dbReference type="EC" id="6.3.2.9" evidence="9"/>
<comment type="subcellular location">
    <subcellularLocation>
        <location evidence="1 9">Cytoplasm</location>
    </subcellularLocation>
</comment>
<evidence type="ECO:0000256" key="7">
    <source>
        <dbReference type="ARBA" id="ARBA00022840"/>
    </source>
</evidence>
<dbReference type="Gene3D" id="3.40.1190.10">
    <property type="entry name" value="Mur-like, catalytic domain"/>
    <property type="match status" value="1"/>
</dbReference>
<feature type="domain" description="Mur ligase C-terminal" evidence="10">
    <location>
        <begin position="313"/>
        <end position="434"/>
    </location>
</feature>
<dbReference type="SUPFAM" id="SSF51984">
    <property type="entry name" value="MurCD N-terminal domain"/>
    <property type="match status" value="1"/>
</dbReference>
<dbReference type="Proteomes" id="UP000176700">
    <property type="component" value="Unassembled WGS sequence"/>
</dbReference>
<evidence type="ECO:0000256" key="4">
    <source>
        <dbReference type="ARBA" id="ARBA00022598"/>
    </source>
</evidence>
<sequence>MELQLYKKEYIEERLKERFFAGHKKTKRIPKVLVFGLGRHGGGLGTLDFFVSLGWRVSILEQMPRVAFSDVIKKFRGKHIKWNFKTYGKRNLSGIDLVIKNPAVPLDHSIITLAKKAGIPVTNDADIMMTLIPKERIIGITGTKGKTTTAALTAHLLKSLYKTTFVGIPGIPFFHVLSEKKMPQWIVAEFSSFDLDLVTQSPGVALITSCFPDHLNRYRDFASYRKSKAHIFQFQDDSGVLFLPKGDRNNSFFTGKAPARVAYFDKGRFAHHKTTPWNIHPITFAGAFAIASYLRIPKRIYGKRLKSFHKPEGRMEVVMRKKGIVFINDTTATNPRAAVFSITTVYKERKKKKGDLIVIAGGEDKRFPASEVLRFADILRRHAKAVILLPGSFTKRLSPHLRNHKNITYASSMAKAVKETLRSAKQHDAVLLSPGAASFNLFTDEFERGRVFKHFVNQASIQRSDI</sequence>
<dbReference type="Gene3D" id="3.40.50.720">
    <property type="entry name" value="NAD(P)-binding Rossmann-like Domain"/>
    <property type="match status" value="1"/>
</dbReference>
<dbReference type="PANTHER" id="PTHR43692">
    <property type="entry name" value="UDP-N-ACETYLMURAMOYLALANINE--D-GLUTAMATE LIGASE"/>
    <property type="match status" value="1"/>
</dbReference>
<dbReference type="InterPro" id="IPR036615">
    <property type="entry name" value="Mur_ligase_C_dom_sf"/>
</dbReference>
<dbReference type="Pfam" id="PF08245">
    <property type="entry name" value="Mur_ligase_M"/>
    <property type="match status" value="1"/>
</dbReference>
<evidence type="ECO:0000313" key="13">
    <source>
        <dbReference type="Proteomes" id="UP000176700"/>
    </source>
</evidence>
<keyword evidence="5 9" id="KW-0132">Cell division</keyword>
<evidence type="ECO:0000256" key="2">
    <source>
        <dbReference type="ARBA" id="ARBA00004752"/>
    </source>
</evidence>
<dbReference type="NCBIfam" id="TIGR01087">
    <property type="entry name" value="murD"/>
    <property type="match status" value="1"/>
</dbReference>
<dbReference type="InterPro" id="IPR013221">
    <property type="entry name" value="Mur_ligase_cen"/>
</dbReference>
<evidence type="ECO:0000259" key="11">
    <source>
        <dbReference type="Pfam" id="PF08245"/>
    </source>
</evidence>
<dbReference type="GO" id="GO:0005737">
    <property type="term" value="C:cytoplasm"/>
    <property type="evidence" value="ECO:0007669"/>
    <property type="project" value="UniProtKB-SubCell"/>
</dbReference>
<reference evidence="12 13" key="1">
    <citation type="journal article" date="2016" name="Nat. Commun.">
        <title>Thousands of microbial genomes shed light on interconnected biogeochemical processes in an aquifer system.</title>
        <authorList>
            <person name="Anantharaman K."/>
            <person name="Brown C.T."/>
            <person name="Hug L.A."/>
            <person name="Sharon I."/>
            <person name="Castelle C.J."/>
            <person name="Probst A.J."/>
            <person name="Thomas B.C."/>
            <person name="Singh A."/>
            <person name="Wilkins M.J."/>
            <person name="Karaoz U."/>
            <person name="Brodie E.L."/>
            <person name="Williams K.H."/>
            <person name="Hubbard S.S."/>
            <person name="Banfield J.F."/>
        </authorList>
    </citation>
    <scope>NUCLEOTIDE SEQUENCE [LARGE SCALE GENOMIC DNA]</scope>
</reference>
<evidence type="ECO:0000259" key="10">
    <source>
        <dbReference type="Pfam" id="PF02875"/>
    </source>
</evidence>
<dbReference type="Gene3D" id="3.90.190.20">
    <property type="entry name" value="Mur ligase, C-terminal domain"/>
    <property type="match status" value="1"/>
</dbReference>
<dbReference type="GO" id="GO:0071555">
    <property type="term" value="P:cell wall organization"/>
    <property type="evidence" value="ECO:0007669"/>
    <property type="project" value="UniProtKB-KW"/>
</dbReference>
<keyword evidence="9" id="KW-0133">Cell shape</keyword>
<evidence type="ECO:0000256" key="1">
    <source>
        <dbReference type="ARBA" id="ARBA00004496"/>
    </source>
</evidence>
<proteinExistence type="predicted"/>
<evidence type="ECO:0000256" key="8">
    <source>
        <dbReference type="ARBA" id="ARBA00023306"/>
    </source>
</evidence>
<dbReference type="GO" id="GO:0005524">
    <property type="term" value="F:ATP binding"/>
    <property type="evidence" value="ECO:0007669"/>
    <property type="project" value="UniProtKB-KW"/>
</dbReference>
<dbReference type="UniPathway" id="UPA00219"/>
<evidence type="ECO:0000256" key="3">
    <source>
        <dbReference type="ARBA" id="ARBA00022490"/>
    </source>
</evidence>
<comment type="pathway">
    <text evidence="2 9">Cell wall biogenesis; peptidoglycan biosynthesis.</text>
</comment>
<keyword evidence="7" id="KW-0067">ATP-binding</keyword>
<accession>A0A1G2FYZ8</accession>
<feature type="domain" description="Mur ligase central" evidence="11">
    <location>
        <begin position="140"/>
        <end position="267"/>
    </location>
</feature>
<dbReference type="InterPro" id="IPR005762">
    <property type="entry name" value="MurD"/>
</dbReference>
<dbReference type="InterPro" id="IPR018109">
    <property type="entry name" value="Folylpolyglutamate_synth_CS"/>
</dbReference>
<name>A0A1G2FYZ8_9BACT</name>
<dbReference type="PROSITE" id="PS01011">
    <property type="entry name" value="FOLYLPOLYGLU_SYNT_1"/>
    <property type="match status" value="1"/>
</dbReference>
<organism evidence="12 13">
    <name type="scientific">Candidatus Ryanbacteria bacterium RIFCSPHIGHO2_01_45_13</name>
    <dbReference type="NCBI Taxonomy" id="1802112"/>
    <lineage>
        <taxon>Bacteria</taxon>
        <taxon>Candidatus Ryaniibacteriota</taxon>
    </lineage>
</organism>
<dbReference type="GO" id="GO:0004326">
    <property type="term" value="F:tetrahydrofolylpolyglutamate synthase activity"/>
    <property type="evidence" value="ECO:0007669"/>
    <property type="project" value="InterPro"/>
</dbReference>
<dbReference type="GO" id="GO:0008764">
    <property type="term" value="F:UDP-N-acetylmuramoylalanine-D-glutamate ligase activity"/>
    <property type="evidence" value="ECO:0007669"/>
    <property type="project" value="UniProtKB-EC"/>
</dbReference>
<keyword evidence="9" id="KW-0573">Peptidoglycan synthesis</keyword>
<dbReference type="InterPro" id="IPR004101">
    <property type="entry name" value="Mur_ligase_C"/>
</dbReference>
<dbReference type="GO" id="GO:0051301">
    <property type="term" value="P:cell division"/>
    <property type="evidence" value="ECO:0007669"/>
    <property type="project" value="UniProtKB-KW"/>
</dbReference>
<evidence type="ECO:0000313" key="12">
    <source>
        <dbReference type="EMBL" id="OGZ42962.1"/>
    </source>
</evidence>
<dbReference type="EMBL" id="MHNI01000012">
    <property type="protein sequence ID" value="OGZ42962.1"/>
    <property type="molecule type" value="Genomic_DNA"/>
</dbReference>
<dbReference type="SUPFAM" id="SSF53623">
    <property type="entry name" value="MurD-like peptide ligases, catalytic domain"/>
    <property type="match status" value="1"/>
</dbReference>
<dbReference type="AlphaFoldDB" id="A0A1G2FYZ8"/>
<dbReference type="GO" id="GO:0008360">
    <property type="term" value="P:regulation of cell shape"/>
    <property type="evidence" value="ECO:0007669"/>
    <property type="project" value="UniProtKB-KW"/>
</dbReference>
<keyword evidence="8 9" id="KW-0131">Cell cycle</keyword>
<keyword evidence="3" id="KW-0963">Cytoplasm</keyword>
<dbReference type="SUPFAM" id="SSF53244">
    <property type="entry name" value="MurD-like peptide ligases, peptide-binding domain"/>
    <property type="match status" value="1"/>
</dbReference>
<protein>
    <recommendedName>
        <fullName evidence="9">UDP-N-acetylmuramoylalanine--D-glutamate ligase</fullName>
        <ecNumber evidence="9">6.3.2.9</ecNumber>
    </recommendedName>
</protein>
<evidence type="ECO:0000256" key="6">
    <source>
        <dbReference type="ARBA" id="ARBA00022741"/>
    </source>
</evidence>
<dbReference type="InterPro" id="IPR036565">
    <property type="entry name" value="Mur-like_cat_sf"/>
</dbReference>
<dbReference type="GO" id="GO:0009252">
    <property type="term" value="P:peptidoglycan biosynthetic process"/>
    <property type="evidence" value="ECO:0007669"/>
    <property type="project" value="UniProtKB-UniPathway"/>
</dbReference>
<comment type="function">
    <text evidence="9">Cell wall formation. Catalyzes the addition of glutamate to the nucleotide precursor UDP-N-acetylmuramoyl-L-alanine (UMA).</text>
</comment>
<comment type="catalytic activity">
    <reaction evidence="9">
        <text>UDP-N-acetyl-alpha-D-muramoyl-L-alanine + D-glutamate + ATP = UDP-N-acetyl-alpha-D-muramoyl-L-alanyl-D-glutamate + ADP + phosphate + H(+)</text>
        <dbReference type="Rhea" id="RHEA:16429"/>
        <dbReference type="ChEBI" id="CHEBI:15378"/>
        <dbReference type="ChEBI" id="CHEBI:29986"/>
        <dbReference type="ChEBI" id="CHEBI:30616"/>
        <dbReference type="ChEBI" id="CHEBI:43474"/>
        <dbReference type="ChEBI" id="CHEBI:83898"/>
        <dbReference type="ChEBI" id="CHEBI:83900"/>
        <dbReference type="ChEBI" id="CHEBI:456216"/>
        <dbReference type="EC" id="6.3.2.9"/>
    </reaction>
</comment>
<evidence type="ECO:0000256" key="9">
    <source>
        <dbReference type="RuleBase" id="RU003664"/>
    </source>
</evidence>
<keyword evidence="6" id="KW-0547">Nucleotide-binding</keyword>